<dbReference type="Proteomes" id="UP000655588">
    <property type="component" value="Unassembled WGS sequence"/>
</dbReference>
<comment type="caution">
    <text evidence="1">The sequence shown here is derived from an EMBL/GenBank/DDBJ whole genome shotgun (WGS) entry which is preliminary data.</text>
</comment>
<dbReference type="EMBL" id="WNWW01000598">
    <property type="protein sequence ID" value="KAF3423034.1"/>
    <property type="molecule type" value="Genomic_DNA"/>
</dbReference>
<sequence>MSGMGEPEDIKLNRYDFFRYTIEWHNLSLSIQKLLLFIMQGNYSAVLNFYGIWVPTFEKLSTVRNIFVRIQITNSNYLGPTLCYCIPLKSSDNCSTLADHTKT</sequence>
<protein>
    <submittedName>
        <fullName evidence="1">Uncharacterized protein</fullName>
    </submittedName>
</protein>
<keyword evidence="2" id="KW-1185">Reference proteome</keyword>
<organism evidence="1 2">
    <name type="scientific">Frieseomelitta varia</name>
    <dbReference type="NCBI Taxonomy" id="561572"/>
    <lineage>
        <taxon>Eukaryota</taxon>
        <taxon>Metazoa</taxon>
        <taxon>Ecdysozoa</taxon>
        <taxon>Arthropoda</taxon>
        <taxon>Hexapoda</taxon>
        <taxon>Insecta</taxon>
        <taxon>Pterygota</taxon>
        <taxon>Neoptera</taxon>
        <taxon>Endopterygota</taxon>
        <taxon>Hymenoptera</taxon>
        <taxon>Apocrita</taxon>
        <taxon>Aculeata</taxon>
        <taxon>Apoidea</taxon>
        <taxon>Anthophila</taxon>
        <taxon>Apidae</taxon>
        <taxon>Frieseomelitta</taxon>
    </lineage>
</organism>
<dbReference type="AlphaFoldDB" id="A0A833R7L5"/>
<name>A0A833R7L5_9HYME</name>
<evidence type="ECO:0000313" key="1">
    <source>
        <dbReference type="EMBL" id="KAF3423034.1"/>
    </source>
</evidence>
<evidence type="ECO:0000313" key="2">
    <source>
        <dbReference type="Proteomes" id="UP000655588"/>
    </source>
</evidence>
<accession>A0A833R7L5</accession>
<gene>
    <name evidence="1" type="ORF">E2986_10854</name>
</gene>
<reference evidence="1" key="1">
    <citation type="submission" date="2019-11" db="EMBL/GenBank/DDBJ databases">
        <title>The nuclear and mitochondrial genomes of Frieseomelitta varia - a highly eusocial stingless bee (Meliponini) with a permanently sterile worker caste.</title>
        <authorList>
            <person name="Freitas F.C.P."/>
            <person name="Lourenco A.P."/>
            <person name="Nunes F.M.F."/>
            <person name="Paschoal A.R."/>
            <person name="Abreu F.C.P."/>
            <person name="Barbin F.O."/>
            <person name="Bataglia L."/>
            <person name="Cardoso-Junior C.A.M."/>
            <person name="Cervoni M.S."/>
            <person name="Silva S.R."/>
            <person name="Dalarmi F."/>
            <person name="Del Lama M.A."/>
            <person name="Depintor T.S."/>
            <person name="Ferreira K.M."/>
            <person name="Goria P.S."/>
            <person name="Jaskot M.C."/>
            <person name="Lago D.C."/>
            <person name="Luna-Lucena D."/>
            <person name="Moda L.M."/>
            <person name="Nascimento L."/>
            <person name="Pedrino M."/>
            <person name="Rabico F.O."/>
            <person name="Sanches F.C."/>
            <person name="Santos D.E."/>
            <person name="Santos C.G."/>
            <person name="Vieira J."/>
            <person name="Lopes T.F."/>
            <person name="Barchuk A.R."/>
            <person name="Hartfelder K."/>
            <person name="Simoes Z.L.P."/>
            <person name="Bitondi M.M.G."/>
            <person name="Pinheiro D.G."/>
        </authorList>
    </citation>
    <scope>NUCLEOTIDE SEQUENCE</scope>
    <source>
        <strain evidence="1">USP_RPSP 00005682</strain>
        <tissue evidence="1">Whole individual</tissue>
    </source>
</reference>
<proteinExistence type="predicted"/>